<dbReference type="EMBL" id="JBGBPQ010000010">
    <property type="protein sequence ID" value="KAL1519100.1"/>
    <property type="molecule type" value="Genomic_DNA"/>
</dbReference>
<keyword evidence="2" id="KW-1015">Disulfide bond</keyword>
<dbReference type="Gene3D" id="2.10.50.10">
    <property type="entry name" value="Tumor Necrosis Factor Receptor, subunit A, domain 2"/>
    <property type="match status" value="1"/>
</dbReference>
<dbReference type="InterPro" id="IPR011641">
    <property type="entry name" value="Tyr-kin_ephrin_A/B_rcpt-like"/>
</dbReference>
<evidence type="ECO:0000256" key="1">
    <source>
        <dbReference type="ARBA" id="ARBA00022729"/>
    </source>
</evidence>
<feature type="transmembrane region" description="Helical" evidence="4">
    <location>
        <begin position="992"/>
        <end position="1016"/>
    </location>
</feature>
<keyword evidence="1 5" id="KW-0732">Signal</keyword>
<accession>A0AB34JDZ6</accession>
<organism evidence="8 9">
    <name type="scientific">Prymnesium parvum</name>
    <name type="common">Toxic golden alga</name>
    <dbReference type="NCBI Taxonomy" id="97485"/>
    <lineage>
        <taxon>Eukaryota</taxon>
        <taxon>Haptista</taxon>
        <taxon>Haptophyta</taxon>
        <taxon>Prymnesiophyceae</taxon>
        <taxon>Prymnesiales</taxon>
        <taxon>Prymnesiaceae</taxon>
        <taxon>Prymnesium</taxon>
    </lineage>
</organism>
<dbReference type="InterPro" id="IPR028081">
    <property type="entry name" value="Leu-bd"/>
</dbReference>
<feature type="transmembrane region" description="Helical" evidence="4">
    <location>
        <begin position="929"/>
        <end position="949"/>
    </location>
</feature>
<comment type="caution">
    <text evidence="8">The sequence shown here is derived from an EMBL/GenBank/DDBJ whole genome shotgun (WGS) entry which is preliminary data.</text>
</comment>
<keyword evidence="4" id="KW-0472">Membrane</keyword>
<evidence type="ECO:0000313" key="9">
    <source>
        <dbReference type="Proteomes" id="UP001515480"/>
    </source>
</evidence>
<dbReference type="SUPFAM" id="SSF53822">
    <property type="entry name" value="Periplasmic binding protein-like I"/>
    <property type="match status" value="1"/>
</dbReference>
<dbReference type="Proteomes" id="UP001515480">
    <property type="component" value="Unassembled WGS sequence"/>
</dbReference>
<feature type="transmembrane region" description="Helical" evidence="4">
    <location>
        <begin position="1103"/>
        <end position="1126"/>
    </location>
</feature>
<dbReference type="PROSITE" id="PS01186">
    <property type="entry name" value="EGF_2"/>
    <property type="match status" value="1"/>
</dbReference>
<dbReference type="Gene3D" id="3.40.50.10140">
    <property type="entry name" value="Toll/interleukin-1 receptor homology (TIR) domain"/>
    <property type="match status" value="1"/>
</dbReference>
<evidence type="ECO:0000313" key="8">
    <source>
        <dbReference type="EMBL" id="KAL1519100.1"/>
    </source>
</evidence>
<sequence>MRLLILSAIGAGLTLALLDADGGCTRPVASLPSLPPNTAMATFGHPALPQLEGTIVVAGPLSLDPADPYYSYSKIFRRTHELFAAWFNHERRGVVVRGRRYGVRFQWVGDGSSAEQVGNATSQSLRLGCADFAISSYSSGLTMAAARRSYAEGYLMMSAGAAATAVFTQNEWTFGLYPPAARYAEVGLAAIRHAAGAAPSGSCAAGCLRVAFVQADTLFTRAQCAGAPAAAAAAGLLLHAPTATVRREPDDAALDALLGGYAAAGVQVLVGCTYFSTALAIIAALERLDWAPHAVVLSEAVGTNVYTKRIGEGWWQGEYVLGQATWHKSLPWRGQFSGWTSQQFYERYAAAYDGFEVSYHGAANFAALCALMESIERAQSFDAGAVKTALEAADFVDFYGPIRFDAHHQIDLPMLLLQARRSRLQAVREGQLEEDVVFPLTAVRTAPLAFPMPPWAQRRCRLFGPQFASNLSAGRHPAIGRLSLECHGHGKCTAAGECACDDGWLGAACSVPRGLRCDAGAEPSDESSDDFTCEPCPVGKFKAAASNARCSSCPYASTTLRTGSKSYADCVCQAEGFFRPNKTSPASSCAPCPSLALCRLDTVVASLEMRAGAWRLSNQTTRVYRCASTAAHHACSCIGHNYGVAAERNFSEPWGANTYGSTCDHAWDAPEAACAHAAAAWCEQKWCYVTDPSCPGARPTDFFKGTRYEEYLWFSYEQCGGNDTFGVTPRSAFASPCAGGAAAGEEGEGYCAAGHTGPKCEACTQDGLYYHAASLKCEACPTPGVAVGLSVAVGLGLTALLGLPSRAVHLRPIRRLTRLAAALHRGAALFSKLGWLAKLKVTVTSFQIWSGCPSLYGVTIPKELAEWFNIFSFLSLDFDDIYPAQCLGDLASRLWLSALFPFMLVGLILVCSAAWALFDVYPRVRGAALLSRTLLLALPPMLLVIFIFLPPVSRVLFETWLCERYDYSPSVYYLYLKASPAIRCYGAAHDRVAAVAMGLIVLWPLAMPALFACLLWHCREAIRAERPNKLSIAVGVLHREYRTRVFWWELVELFRRLLLNGTLVLLIRDELASMRLVFANFICFTYLMLLLTVKPYLRHDDNALAAAAAFVICCTFLCALLIKLVTDGREAYGADFGAVVGVGDPLSTAAIMLALGVVQLALVSLTLGVKAVNVARIEAEAQREHEENVRARGRMAHPPTTRWQLHPSKRFCLFLSHYKEEAGSDARYLRDLIQKMVAAPAYLDSADLLDLRSLFDDGVHQSEVLLVLATRSYLTRAWCLLEIWEAWREGIPVLVLPIAGRGYEPDDAVRLIENLETELEARNPGALKDVRRHLQQQDVCDLAGLKEALLTSMGLRRPLEHDSGRDYSHRARWMVSRHSNGLFRRGSAARSSIQSADAREVVQPLVWRPWSADHQILLTMRKLLDESALLAGKTLEWTDPSAHRSRRLTSHVTWRGKGEPAKQQQLLILYDRRDAAASSAALVLAEELQKHLGERDWRVMLGRASETTLSLEVSDSTVVLLLQTSCVLHGSGTLLQLYEAILQQVPILCVILARGGYDFIKARSHLASLADSLEAKQLASLRRLLLDRDIRLPAVSLALEDTLPKIISFPFEPLGGDADLEAFLQCFSDRLSLVMSKSQVERANRLLSFGSSKSTAPEPHEPHGRSSKWGPKDPLHMGVLVDPSNLDNETHDLNLNRSQRLSRWRALRLRVQEASWSSLRVLSSKSSTPLEKSGEAGLSLRHGRNSATCAMKI</sequence>
<proteinExistence type="predicted"/>
<feature type="transmembrane region" description="Helical" evidence="4">
    <location>
        <begin position="894"/>
        <end position="917"/>
    </location>
</feature>
<evidence type="ECO:0000256" key="5">
    <source>
        <dbReference type="SAM" id="SignalP"/>
    </source>
</evidence>
<feature type="domain" description="EGF-like" evidence="6 7">
    <location>
        <begin position="498"/>
        <end position="509"/>
    </location>
</feature>
<dbReference type="Pfam" id="PF13458">
    <property type="entry name" value="Peripla_BP_6"/>
    <property type="match status" value="1"/>
</dbReference>
<keyword evidence="9" id="KW-1185">Reference proteome</keyword>
<dbReference type="PANTHER" id="PTHR11319:SF35">
    <property type="entry name" value="OUTER MEMBRANE PROTEIN PMPC-RELATED"/>
    <property type="match status" value="1"/>
</dbReference>
<feature type="region of interest" description="Disordered" evidence="3">
    <location>
        <begin position="1648"/>
        <end position="1674"/>
    </location>
</feature>
<feature type="transmembrane region" description="Helical" evidence="4">
    <location>
        <begin position="1073"/>
        <end position="1091"/>
    </location>
</feature>
<feature type="chain" id="PRO_5044296199" description="EGF-like domain-containing protein" evidence="5">
    <location>
        <begin position="17"/>
        <end position="1753"/>
    </location>
</feature>
<dbReference type="Pfam" id="PF07974">
    <property type="entry name" value="EGF_2"/>
    <property type="match status" value="1"/>
</dbReference>
<evidence type="ECO:0000259" key="6">
    <source>
        <dbReference type="PROSITE" id="PS00022"/>
    </source>
</evidence>
<dbReference type="SMART" id="SM01411">
    <property type="entry name" value="Ephrin_rec_like"/>
    <property type="match status" value="1"/>
</dbReference>
<dbReference type="InterPro" id="IPR035897">
    <property type="entry name" value="Toll_tir_struct_dom_sf"/>
</dbReference>
<evidence type="ECO:0000259" key="7">
    <source>
        <dbReference type="PROSITE" id="PS01186"/>
    </source>
</evidence>
<reference evidence="8 9" key="1">
    <citation type="journal article" date="2024" name="Science">
        <title>Giant polyketide synthase enzymes in the biosynthesis of giant marine polyether toxins.</title>
        <authorList>
            <person name="Fallon T.R."/>
            <person name="Shende V.V."/>
            <person name="Wierzbicki I.H."/>
            <person name="Pendleton A.L."/>
            <person name="Watervoot N.F."/>
            <person name="Auber R.P."/>
            <person name="Gonzalez D.J."/>
            <person name="Wisecaver J.H."/>
            <person name="Moore B.S."/>
        </authorList>
    </citation>
    <scope>NUCLEOTIDE SEQUENCE [LARGE SCALE GENOMIC DNA]</scope>
    <source>
        <strain evidence="8 9">12B1</strain>
    </source>
</reference>
<feature type="transmembrane region" description="Helical" evidence="4">
    <location>
        <begin position="1146"/>
        <end position="1167"/>
    </location>
</feature>
<dbReference type="InterPro" id="IPR013111">
    <property type="entry name" value="EGF_extracell"/>
</dbReference>
<gene>
    <name evidence="8" type="ORF">AB1Y20_003366</name>
</gene>
<dbReference type="Gene3D" id="2.60.120.260">
    <property type="entry name" value="Galactose-binding domain-like"/>
    <property type="match status" value="1"/>
</dbReference>
<dbReference type="Pfam" id="PF07699">
    <property type="entry name" value="Ephrin_rec_like"/>
    <property type="match status" value="1"/>
</dbReference>
<name>A0AB34JDZ6_PRYPA</name>
<dbReference type="PROSITE" id="PS00022">
    <property type="entry name" value="EGF_1"/>
    <property type="match status" value="1"/>
</dbReference>
<feature type="compositionally biased region" description="Basic and acidic residues" evidence="3">
    <location>
        <begin position="1658"/>
        <end position="1674"/>
    </location>
</feature>
<evidence type="ECO:0000256" key="3">
    <source>
        <dbReference type="SAM" id="MobiDB-lite"/>
    </source>
</evidence>
<evidence type="ECO:0000256" key="4">
    <source>
        <dbReference type="SAM" id="Phobius"/>
    </source>
</evidence>
<dbReference type="Gene3D" id="3.40.50.2300">
    <property type="match status" value="2"/>
</dbReference>
<dbReference type="InterPro" id="IPR028082">
    <property type="entry name" value="Peripla_BP_I"/>
</dbReference>
<dbReference type="InterPro" id="IPR000742">
    <property type="entry name" value="EGF"/>
</dbReference>
<dbReference type="SUPFAM" id="SSF52200">
    <property type="entry name" value="Toll/Interleukin receptor TIR domain"/>
    <property type="match status" value="1"/>
</dbReference>
<keyword evidence="4" id="KW-0812">Transmembrane</keyword>
<evidence type="ECO:0000256" key="2">
    <source>
        <dbReference type="ARBA" id="ARBA00023157"/>
    </source>
</evidence>
<feature type="signal peptide" evidence="5">
    <location>
        <begin position="1"/>
        <end position="16"/>
    </location>
</feature>
<dbReference type="PANTHER" id="PTHR11319">
    <property type="entry name" value="G PROTEIN-COUPLED RECEPTOR-RELATED"/>
    <property type="match status" value="1"/>
</dbReference>
<keyword evidence="4" id="KW-1133">Transmembrane helix</keyword>
<protein>
    <recommendedName>
        <fullName evidence="6 7">EGF-like domain-containing protein</fullName>
    </recommendedName>
</protein>